<feature type="active site" description="Nucleophile" evidence="4">
    <location>
        <position position="176"/>
    </location>
</feature>
<gene>
    <name evidence="6" type="ORF">VW23_021105</name>
</gene>
<keyword evidence="3 6" id="KW-0378">Hydrolase</keyword>
<dbReference type="Gene3D" id="3.40.50.1820">
    <property type="entry name" value="alpha/beta hydrolase"/>
    <property type="match status" value="1"/>
</dbReference>
<dbReference type="SUPFAM" id="SSF53474">
    <property type="entry name" value="alpha/beta-Hydrolases"/>
    <property type="match status" value="1"/>
</dbReference>
<sequence length="375" mass="41723">MTITPFKVQVSDDEIADLKERLTMARWPHATTTDWSRGQPVAFIKELAEQWLNQFDWRTWEAKLNANPQFLTEIDGQTIHFLHIRSKEPNAFPLILTHGWPSSVIEFFEVIGPLSDPRAHGLDPALAFDLVIPSLPGYGWSTPLAAPGWDTAKVAKTWDTLMQRLGYARYGAQGGDVGSLVGKELGILAPEGLVGTHLQQIFAFPTGAPGEMDKLSPFEKEGFANLDGFLKYNGYQDIQSKRPGTLGYGLVDSPVGQLAWNTELFFGFEGEGVQYVDRDRYLAHVSVYWFTASGGSAGNIYLEDARSGSGYREERNDTPTGVAVFPWDFRSVRSFAERANNIVHWTEMPTGGHFAATDAPDLLVEDIRTFFGKLI</sequence>
<dbReference type="Pfam" id="PF06441">
    <property type="entry name" value="EHN"/>
    <property type="match status" value="1"/>
</dbReference>
<name>A0A1E5XPG2_9HYPH</name>
<feature type="active site" description="Proton acceptor" evidence="4">
    <location>
        <position position="353"/>
    </location>
</feature>
<comment type="caution">
    <text evidence="6">The sequence shown here is derived from an EMBL/GenBank/DDBJ whole genome shotgun (WGS) entry which is preliminary data.</text>
</comment>
<dbReference type="InterPro" id="IPR016292">
    <property type="entry name" value="Epoxide_hydrolase"/>
</dbReference>
<dbReference type="GO" id="GO:0097176">
    <property type="term" value="P:epoxide metabolic process"/>
    <property type="evidence" value="ECO:0007669"/>
    <property type="project" value="TreeGrafter"/>
</dbReference>
<evidence type="ECO:0000256" key="2">
    <source>
        <dbReference type="ARBA" id="ARBA00022797"/>
    </source>
</evidence>
<dbReference type="Proteomes" id="UP000095463">
    <property type="component" value="Unassembled WGS sequence"/>
</dbReference>
<evidence type="ECO:0000256" key="1">
    <source>
        <dbReference type="ARBA" id="ARBA00010088"/>
    </source>
</evidence>
<keyword evidence="2" id="KW-0058">Aromatic hydrocarbons catabolism</keyword>
<accession>A0A1E5XPG2</accession>
<keyword evidence="7" id="KW-1185">Reference proteome</keyword>
<comment type="similarity">
    <text evidence="1">Belongs to the peptidase S33 family.</text>
</comment>
<dbReference type="EMBL" id="LAJE02000204">
    <property type="protein sequence ID" value="OEO30478.1"/>
    <property type="molecule type" value="Genomic_DNA"/>
</dbReference>
<evidence type="ECO:0000313" key="6">
    <source>
        <dbReference type="EMBL" id="OEO30478.1"/>
    </source>
</evidence>
<dbReference type="PANTHER" id="PTHR21661">
    <property type="entry name" value="EPOXIDE HYDROLASE 1-RELATED"/>
    <property type="match status" value="1"/>
</dbReference>
<reference evidence="6 7" key="1">
    <citation type="journal article" date="2015" name="Genome Announc.">
        <title>Genome Assemblies of Three Soil-Associated Devosia species: D. insulae, D. limi, and D. soli.</title>
        <authorList>
            <person name="Hassan Y.I."/>
            <person name="Lepp D."/>
            <person name="Zhou T."/>
        </authorList>
    </citation>
    <scope>NUCLEOTIDE SEQUENCE [LARGE SCALE GENOMIC DNA]</scope>
    <source>
        <strain evidence="6 7">DS-56</strain>
    </source>
</reference>
<organism evidence="6 7">
    <name type="scientific">Devosia insulae DS-56</name>
    <dbReference type="NCBI Taxonomy" id="1116389"/>
    <lineage>
        <taxon>Bacteria</taxon>
        <taxon>Pseudomonadati</taxon>
        <taxon>Pseudomonadota</taxon>
        <taxon>Alphaproteobacteria</taxon>
        <taxon>Hyphomicrobiales</taxon>
        <taxon>Devosiaceae</taxon>
        <taxon>Devosia</taxon>
    </lineage>
</organism>
<dbReference type="GO" id="GO:0004301">
    <property type="term" value="F:epoxide hydrolase activity"/>
    <property type="evidence" value="ECO:0007669"/>
    <property type="project" value="TreeGrafter"/>
</dbReference>
<dbReference type="AlphaFoldDB" id="A0A1E5XPG2"/>
<evidence type="ECO:0000313" key="7">
    <source>
        <dbReference type="Proteomes" id="UP000095463"/>
    </source>
</evidence>
<feature type="domain" description="Epoxide hydrolase N-terminal" evidence="5">
    <location>
        <begin position="3"/>
        <end position="107"/>
    </location>
</feature>
<dbReference type="PRINTS" id="PR00412">
    <property type="entry name" value="EPOXHYDRLASE"/>
</dbReference>
<protein>
    <submittedName>
        <fullName evidence="6">Epoxide hydrolase</fullName>
    </submittedName>
</protein>
<evidence type="ECO:0000259" key="5">
    <source>
        <dbReference type="Pfam" id="PF06441"/>
    </source>
</evidence>
<feature type="active site" description="Proton donor" evidence="4">
    <location>
        <position position="301"/>
    </location>
</feature>
<dbReference type="InterPro" id="IPR010497">
    <property type="entry name" value="Epoxide_hydro_N"/>
</dbReference>
<evidence type="ECO:0000256" key="4">
    <source>
        <dbReference type="PIRSR" id="PIRSR001112-1"/>
    </source>
</evidence>
<evidence type="ECO:0000256" key="3">
    <source>
        <dbReference type="ARBA" id="ARBA00022801"/>
    </source>
</evidence>
<dbReference type="InterPro" id="IPR029058">
    <property type="entry name" value="AB_hydrolase_fold"/>
</dbReference>
<dbReference type="InterPro" id="IPR000639">
    <property type="entry name" value="Epox_hydrolase-like"/>
</dbReference>
<proteinExistence type="inferred from homology"/>
<dbReference type="PIRSF" id="PIRSF001112">
    <property type="entry name" value="Epoxide_hydrolase"/>
    <property type="match status" value="1"/>
</dbReference>
<dbReference type="PANTHER" id="PTHR21661:SF35">
    <property type="entry name" value="EPOXIDE HYDROLASE"/>
    <property type="match status" value="1"/>
</dbReference>